<dbReference type="Proteomes" id="UP000237000">
    <property type="component" value="Unassembled WGS sequence"/>
</dbReference>
<gene>
    <name evidence="2" type="ORF">TorRG33x02_124880</name>
</gene>
<reference evidence="3" key="1">
    <citation type="submission" date="2016-06" db="EMBL/GenBank/DDBJ databases">
        <title>Parallel loss of symbiosis genes in relatives of nitrogen-fixing non-legume Parasponia.</title>
        <authorList>
            <person name="Van Velzen R."/>
            <person name="Holmer R."/>
            <person name="Bu F."/>
            <person name="Rutten L."/>
            <person name="Van Zeijl A."/>
            <person name="Liu W."/>
            <person name="Santuari L."/>
            <person name="Cao Q."/>
            <person name="Sharma T."/>
            <person name="Shen D."/>
            <person name="Roswanjaya Y."/>
            <person name="Wardhani T."/>
            <person name="Kalhor M.S."/>
            <person name="Jansen J."/>
            <person name="Van den Hoogen J."/>
            <person name="Gungor B."/>
            <person name="Hartog M."/>
            <person name="Hontelez J."/>
            <person name="Verver J."/>
            <person name="Yang W.-C."/>
            <person name="Schijlen E."/>
            <person name="Repin R."/>
            <person name="Schilthuizen M."/>
            <person name="Schranz E."/>
            <person name="Heidstra R."/>
            <person name="Miyata K."/>
            <person name="Fedorova E."/>
            <person name="Kohlen W."/>
            <person name="Bisseling T."/>
            <person name="Smit S."/>
            <person name="Geurts R."/>
        </authorList>
    </citation>
    <scope>NUCLEOTIDE SEQUENCE [LARGE SCALE GENOMIC DNA]</scope>
    <source>
        <strain evidence="3">cv. RG33-2</strain>
    </source>
</reference>
<accession>A0A2P5F1J1</accession>
<dbReference type="EMBL" id="JXTC01000072">
    <property type="protein sequence ID" value="PON91657.1"/>
    <property type="molecule type" value="Genomic_DNA"/>
</dbReference>
<dbReference type="AlphaFoldDB" id="A0A2P5F1J1"/>
<comment type="caution">
    <text evidence="2">The sequence shown here is derived from an EMBL/GenBank/DDBJ whole genome shotgun (WGS) entry which is preliminary data.</text>
</comment>
<protein>
    <submittedName>
        <fullName evidence="2">Uncharacterized protein</fullName>
    </submittedName>
</protein>
<feature type="non-terminal residue" evidence="2">
    <location>
        <position position="1"/>
    </location>
</feature>
<evidence type="ECO:0000313" key="2">
    <source>
        <dbReference type="EMBL" id="PON91657.1"/>
    </source>
</evidence>
<keyword evidence="3" id="KW-1185">Reference proteome</keyword>
<feature type="region of interest" description="Disordered" evidence="1">
    <location>
        <begin position="1"/>
        <end position="28"/>
    </location>
</feature>
<sequence length="52" mass="5925">GDGAEAEKEIIQKYDDNKEKKSAEEKDKGATLAENIDIDTHYTSSIFQEYEE</sequence>
<evidence type="ECO:0000256" key="1">
    <source>
        <dbReference type="SAM" id="MobiDB-lite"/>
    </source>
</evidence>
<evidence type="ECO:0000313" key="3">
    <source>
        <dbReference type="Proteomes" id="UP000237000"/>
    </source>
</evidence>
<organism evidence="2 3">
    <name type="scientific">Trema orientale</name>
    <name type="common">Charcoal tree</name>
    <name type="synonym">Celtis orientalis</name>
    <dbReference type="NCBI Taxonomy" id="63057"/>
    <lineage>
        <taxon>Eukaryota</taxon>
        <taxon>Viridiplantae</taxon>
        <taxon>Streptophyta</taxon>
        <taxon>Embryophyta</taxon>
        <taxon>Tracheophyta</taxon>
        <taxon>Spermatophyta</taxon>
        <taxon>Magnoliopsida</taxon>
        <taxon>eudicotyledons</taxon>
        <taxon>Gunneridae</taxon>
        <taxon>Pentapetalae</taxon>
        <taxon>rosids</taxon>
        <taxon>fabids</taxon>
        <taxon>Rosales</taxon>
        <taxon>Cannabaceae</taxon>
        <taxon>Trema</taxon>
    </lineage>
</organism>
<dbReference type="InParanoid" id="A0A2P5F1J1"/>
<name>A0A2P5F1J1_TREOI</name>
<proteinExistence type="predicted"/>